<dbReference type="RefSeq" id="WP_221640540.1">
    <property type="nucleotide sequence ID" value="NZ_VFOZ01000001.1"/>
</dbReference>
<dbReference type="Proteomes" id="UP000316096">
    <property type="component" value="Unassembled WGS sequence"/>
</dbReference>
<evidence type="ECO:0000313" key="2">
    <source>
        <dbReference type="Proteomes" id="UP000316096"/>
    </source>
</evidence>
<comment type="caution">
    <text evidence="1">The sequence shown here is derived from an EMBL/GenBank/DDBJ whole genome shotgun (WGS) entry which is preliminary data.</text>
</comment>
<name>A0A543CVH4_9ACTN</name>
<proteinExistence type="predicted"/>
<gene>
    <name evidence="1" type="ORF">FB559_6814</name>
</gene>
<sequence>MKCTYCGAIGLEPGFIMDAGEGRGYAKWVQGALERGPLGGAKLVKRPKWQIEVFRCLRCAHLEMFAANRV</sequence>
<organism evidence="1 2">
    <name type="scientific">Actinoallomurus bryophytorum</name>
    <dbReference type="NCBI Taxonomy" id="1490222"/>
    <lineage>
        <taxon>Bacteria</taxon>
        <taxon>Bacillati</taxon>
        <taxon>Actinomycetota</taxon>
        <taxon>Actinomycetes</taxon>
        <taxon>Streptosporangiales</taxon>
        <taxon>Thermomonosporaceae</taxon>
        <taxon>Actinoallomurus</taxon>
    </lineage>
</organism>
<reference evidence="1 2" key="1">
    <citation type="submission" date="2019-06" db="EMBL/GenBank/DDBJ databases">
        <title>Sequencing the genomes of 1000 actinobacteria strains.</title>
        <authorList>
            <person name="Klenk H.-P."/>
        </authorList>
    </citation>
    <scope>NUCLEOTIDE SEQUENCE [LARGE SCALE GENOMIC DNA]</scope>
    <source>
        <strain evidence="1 2">DSM 102200</strain>
    </source>
</reference>
<evidence type="ECO:0000313" key="1">
    <source>
        <dbReference type="EMBL" id="TQM01071.1"/>
    </source>
</evidence>
<protein>
    <submittedName>
        <fullName evidence="1">Uncharacterized protein</fullName>
    </submittedName>
</protein>
<dbReference type="EMBL" id="VFOZ01000001">
    <property type="protein sequence ID" value="TQM01071.1"/>
    <property type="molecule type" value="Genomic_DNA"/>
</dbReference>
<accession>A0A543CVH4</accession>
<dbReference type="AlphaFoldDB" id="A0A543CVH4"/>
<keyword evidence="2" id="KW-1185">Reference proteome</keyword>